<dbReference type="OrthoDB" id="667643at2759"/>
<dbReference type="Pfam" id="PF12274">
    <property type="entry name" value="DUF3615"/>
    <property type="match status" value="1"/>
</dbReference>
<sequence>SEKLVDGAGESASAPTLQEQDVSSLEVILDTTSSEVLITAHSGTASQHTSTLIFSTTCCEELVEAAAEFASGQALQDPDVASSKEESITAGPQTAPHDTVNGSSSAFPSTCDKFVSIPTVTQQDDLDKLFSKLTNEFHGSSSEASITASPRTLPHNITSSSLQSASSIGSNILIRHPPDCFQTFYIRMDRRGSFCTYPDVGGPFHSVHEADDAIKRFLDELRHGGRCKEQDAFSHGDRMKQDCKYFLDGPPIDPNLRRSKTTYDEERYLIEALLDRYNGSYKMLEPAHELEDLVRKQMLYENLRWYYHFNFTTKQQVDDSTGNQLFFAEVSHMQGEKAWEVKCCCKIGAEDNDVVTIISQILARRNIYLYPIRDSYVGCGLLLSAYALYMVWSHREDDFAADDDAGDDEYNNVE</sequence>
<accession>A0A368QQ18</accession>
<evidence type="ECO:0000313" key="3">
    <source>
        <dbReference type="EMBL" id="RCV20067.1"/>
    </source>
</evidence>
<dbReference type="InterPro" id="IPR022059">
    <property type="entry name" value="DUF3615"/>
</dbReference>
<reference evidence="3" key="1">
    <citation type="journal article" date="2012" name="Nat. Biotechnol.">
        <title>Reference genome sequence of the model plant Setaria.</title>
        <authorList>
            <person name="Bennetzen J.L."/>
            <person name="Schmutz J."/>
            <person name="Wang H."/>
            <person name="Percifield R."/>
            <person name="Hawkins J."/>
            <person name="Pontaroli A.C."/>
            <person name="Estep M."/>
            <person name="Feng L."/>
            <person name="Vaughn J.N."/>
            <person name="Grimwood J."/>
            <person name="Jenkins J."/>
            <person name="Barry K."/>
            <person name="Lindquist E."/>
            <person name="Hellsten U."/>
            <person name="Deshpande S."/>
            <person name="Wang X."/>
            <person name="Wu X."/>
            <person name="Mitros T."/>
            <person name="Triplett J."/>
            <person name="Yang X."/>
            <person name="Ye C.Y."/>
            <person name="Mauro-Herrera M."/>
            <person name="Wang L."/>
            <person name="Li P."/>
            <person name="Sharma M."/>
            <person name="Sharma R."/>
            <person name="Ronald P.C."/>
            <person name="Panaud O."/>
            <person name="Kellogg E.A."/>
            <person name="Brutnell T.P."/>
            <person name="Doust A.N."/>
            <person name="Tuskan G.A."/>
            <person name="Rokhsar D."/>
            <person name="Devos K.M."/>
        </authorList>
    </citation>
    <scope>NUCLEOTIDE SEQUENCE [LARGE SCALE GENOMIC DNA]</scope>
    <source>
        <strain evidence="3">Yugu1</strain>
    </source>
</reference>
<dbReference type="EMBL" id="CM003531">
    <property type="protein sequence ID" value="RCV20067.1"/>
    <property type="molecule type" value="Genomic_DNA"/>
</dbReference>
<dbReference type="PANTHER" id="PTHR33326">
    <property type="entry name" value="OS05G0543800 PROTEIN"/>
    <property type="match status" value="1"/>
</dbReference>
<protein>
    <recommendedName>
        <fullName evidence="2">DUF3615 domain-containing protein</fullName>
    </recommendedName>
</protein>
<feature type="domain" description="DUF3615" evidence="2">
    <location>
        <begin position="271"/>
        <end position="350"/>
    </location>
</feature>
<evidence type="ECO:0000259" key="2">
    <source>
        <dbReference type="Pfam" id="PF12274"/>
    </source>
</evidence>
<dbReference type="AlphaFoldDB" id="A0A368QQ18"/>
<feature type="non-terminal residue" evidence="3">
    <location>
        <position position="1"/>
    </location>
</feature>
<feature type="region of interest" description="Disordered" evidence="1">
    <location>
        <begin position="73"/>
        <end position="105"/>
    </location>
</feature>
<feature type="region of interest" description="Disordered" evidence="1">
    <location>
        <begin position="1"/>
        <end position="20"/>
    </location>
</feature>
<gene>
    <name evidence="3" type="ORF">SETIT_4G026300v2</name>
</gene>
<name>A0A368QQ18_SETIT</name>
<organism evidence="3">
    <name type="scientific">Setaria italica</name>
    <name type="common">Foxtail millet</name>
    <name type="synonym">Panicum italicum</name>
    <dbReference type="NCBI Taxonomy" id="4555"/>
    <lineage>
        <taxon>Eukaryota</taxon>
        <taxon>Viridiplantae</taxon>
        <taxon>Streptophyta</taxon>
        <taxon>Embryophyta</taxon>
        <taxon>Tracheophyta</taxon>
        <taxon>Spermatophyta</taxon>
        <taxon>Magnoliopsida</taxon>
        <taxon>Liliopsida</taxon>
        <taxon>Poales</taxon>
        <taxon>Poaceae</taxon>
        <taxon>PACMAD clade</taxon>
        <taxon>Panicoideae</taxon>
        <taxon>Panicodae</taxon>
        <taxon>Paniceae</taxon>
        <taxon>Cenchrinae</taxon>
        <taxon>Setaria</taxon>
    </lineage>
</organism>
<reference evidence="3" key="2">
    <citation type="submission" date="2015-07" db="EMBL/GenBank/DDBJ databases">
        <authorList>
            <person name="Noorani M."/>
        </authorList>
    </citation>
    <scope>NUCLEOTIDE SEQUENCE</scope>
    <source>
        <strain evidence="3">Yugu1</strain>
    </source>
</reference>
<evidence type="ECO:0000256" key="1">
    <source>
        <dbReference type="SAM" id="MobiDB-lite"/>
    </source>
</evidence>
<dbReference type="PANTHER" id="PTHR33326:SF44">
    <property type="entry name" value="OS10G0494950 PROTEIN"/>
    <property type="match status" value="1"/>
</dbReference>
<proteinExistence type="predicted"/>